<comment type="caution">
    <text evidence="2">The sequence shown here is derived from an EMBL/GenBank/DDBJ whole genome shotgun (WGS) entry which is preliminary data.</text>
</comment>
<keyword evidence="3" id="KW-1185">Reference proteome</keyword>
<evidence type="ECO:0000313" key="3">
    <source>
        <dbReference type="Proteomes" id="UP001430953"/>
    </source>
</evidence>
<organism evidence="2 3">
    <name type="scientific">Cardiocondyla obscurior</name>
    <dbReference type="NCBI Taxonomy" id="286306"/>
    <lineage>
        <taxon>Eukaryota</taxon>
        <taxon>Metazoa</taxon>
        <taxon>Ecdysozoa</taxon>
        <taxon>Arthropoda</taxon>
        <taxon>Hexapoda</taxon>
        <taxon>Insecta</taxon>
        <taxon>Pterygota</taxon>
        <taxon>Neoptera</taxon>
        <taxon>Endopterygota</taxon>
        <taxon>Hymenoptera</taxon>
        <taxon>Apocrita</taxon>
        <taxon>Aculeata</taxon>
        <taxon>Formicoidea</taxon>
        <taxon>Formicidae</taxon>
        <taxon>Myrmicinae</taxon>
        <taxon>Cardiocondyla</taxon>
    </lineage>
</organism>
<dbReference type="EMBL" id="JADYXP020000002">
    <property type="protein sequence ID" value="KAL0130378.1"/>
    <property type="molecule type" value="Genomic_DNA"/>
</dbReference>
<gene>
    <name evidence="2" type="ORF">PUN28_002200</name>
</gene>
<reference evidence="2 3" key="1">
    <citation type="submission" date="2023-03" db="EMBL/GenBank/DDBJ databases">
        <title>High recombination rates correlate with genetic variation in Cardiocondyla obscurior ants.</title>
        <authorList>
            <person name="Errbii M."/>
        </authorList>
    </citation>
    <scope>NUCLEOTIDE SEQUENCE [LARGE SCALE GENOMIC DNA]</scope>
    <source>
        <strain evidence="2">Alpha-2009</strain>
        <tissue evidence="2">Whole body</tissue>
    </source>
</reference>
<evidence type="ECO:0000256" key="1">
    <source>
        <dbReference type="SAM" id="Phobius"/>
    </source>
</evidence>
<protein>
    <submittedName>
        <fullName evidence="2">Uncharacterized protein</fullName>
    </submittedName>
</protein>
<keyword evidence="1" id="KW-0812">Transmembrane</keyword>
<accession>A0AAW2GT40</accession>
<keyword evidence="1" id="KW-0472">Membrane</keyword>
<name>A0AAW2GT40_9HYME</name>
<dbReference type="Proteomes" id="UP001430953">
    <property type="component" value="Unassembled WGS sequence"/>
</dbReference>
<dbReference type="AlphaFoldDB" id="A0AAW2GT40"/>
<feature type="transmembrane region" description="Helical" evidence="1">
    <location>
        <begin position="12"/>
        <end position="32"/>
    </location>
</feature>
<evidence type="ECO:0000313" key="2">
    <source>
        <dbReference type="EMBL" id="KAL0130378.1"/>
    </source>
</evidence>
<sequence>MVSSLLLDKVSVAGYGVLPEMVLVCSSAGIVLRDILQILLSQNHGKLRQAVLLAQADNRSKVAAQMSIQRVIVSCDFTDLIFATAASCCWT</sequence>
<proteinExistence type="predicted"/>
<keyword evidence="1" id="KW-1133">Transmembrane helix</keyword>